<dbReference type="InterPro" id="IPR057170">
    <property type="entry name" value="DUF7848"/>
</dbReference>
<dbReference type="EMBL" id="JARHTQ010000019">
    <property type="protein sequence ID" value="MDF2259042.1"/>
    <property type="molecule type" value="Genomic_DNA"/>
</dbReference>
<protein>
    <recommendedName>
        <fullName evidence="1">DUF7848 domain-containing protein</fullName>
    </recommendedName>
</protein>
<dbReference type="Pfam" id="PF25232">
    <property type="entry name" value="DUF7848"/>
    <property type="match status" value="1"/>
</dbReference>
<reference evidence="2 3" key="1">
    <citation type="submission" date="2023-03" db="EMBL/GenBank/DDBJ databases">
        <title>Draft genome sequence of type strain Streptomyces ferralitis JCM 14344.</title>
        <authorList>
            <person name="Klaysubun C."/>
            <person name="Duangmal K."/>
        </authorList>
    </citation>
    <scope>NUCLEOTIDE SEQUENCE [LARGE SCALE GENOMIC DNA]</scope>
    <source>
        <strain evidence="2 3">JCM 14344</strain>
    </source>
</reference>
<dbReference type="Proteomes" id="UP001220022">
    <property type="component" value="Unassembled WGS sequence"/>
</dbReference>
<sequence length="83" mass="9085">MSVPESGSVKSRMRFAQWLLTTETASGPPIHAAECAECDETSAGADNWEGPQVWCLQHAGRTGHTLFRVTVTGYFRASMQEVL</sequence>
<name>A0ABT5Z5D8_9ACTN</name>
<evidence type="ECO:0000313" key="2">
    <source>
        <dbReference type="EMBL" id="MDF2259042.1"/>
    </source>
</evidence>
<comment type="caution">
    <text evidence="2">The sequence shown here is derived from an EMBL/GenBank/DDBJ whole genome shotgun (WGS) entry which is preliminary data.</text>
</comment>
<evidence type="ECO:0000259" key="1">
    <source>
        <dbReference type="Pfam" id="PF25232"/>
    </source>
</evidence>
<evidence type="ECO:0000313" key="3">
    <source>
        <dbReference type="Proteomes" id="UP001220022"/>
    </source>
</evidence>
<feature type="domain" description="DUF7848" evidence="1">
    <location>
        <begin position="10"/>
        <end position="81"/>
    </location>
</feature>
<keyword evidence="3" id="KW-1185">Reference proteome</keyword>
<gene>
    <name evidence="2" type="ORF">P2L57_26015</name>
</gene>
<organism evidence="2 3">
    <name type="scientific">Streptantibioticus ferralitis</name>
    <dbReference type="NCBI Taxonomy" id="236510"/>
    <lineage>
        <taxon>Bacteria</taxon>
        <taxon>Bacillati</taxon>
        <taxon>Actinomycetota</taxon>
        <taxon>Actinomycetes</taxon>
        <taxon>Kitasatosporales</taxon>
        <taxon>Streptomycetaceae</taxon>
        <taxon>Streptantibioticus</taxon>
    </lineage>
</organism>
<accession>A0ABT5Z5D8</accession>
<proteinExistence type="predicted"/>
<dbReference type="RefSeq" id="WP_275818492.1">
    <property type="nucleotide sequence ID" value="NZ_BAAANM010000006.1"/>
</dbReference>